<sequence>MPKGFGLPVAVRARLPSAHSRATSVHSAGTSQVRTSALLKASNALAVRNPDSPEEVELSEEALAKMTMSEVEELIDEKREELIGQAAMTEAILTKLDGTEENAAEAIEIATKKLSGVLQAGSNKLVEDAQARVVAANESLFETRASHDVFVRDMSRVEREASGLLQLQHDQIAERRLLHHEDRKIYREYYRAMTRTEDIASCFIQQQHDRFVEYAIQMGRTEKEASCLLQEQHSQLHENAIEMSRIEQAFRDQLQHGQDEFHEYAAEMGKTEREASCLLQKQHHEIGRLKKQLSDMQEESNSQMGTLRSERDTYKERIRVLTPLLLETGSGETTVSMHEQVVAMRQERDAALAERAKIAEQRDAYQTALEKVVPSLEKLNAERTNPAQKRKL</sequence>
<dbReference type="Proteomes" id="UP000245764">
    <property type="component" value="Chromosome 10"/>
</dbReference>
<gene>
    <name evidence="1" type="ORF">ZT1E4_G9607</name>
</gene>
<proteinExistence type="predicted"/>
<organism evidence="1 2">
    <name type="scientific">Zymoseptoria tritici ST99CH_1E4</name>
    <dbReference type="NCBI Taxonomy" id="1276532"/>
    <lineage>
        <taxon>Eukaryota</taxon>
        <taxon>Fungi</taxon>
        <taxon>Dikarya</taxon>
        <taxon>Ascomycota</taxon>
        <taxon>Pezizomycotina</taxon>
        <taxon>Dothideomycetes</taxon>
        <taxon>Dothideomycetidae</taxon>
        <taxon>Mycosphaerellales</taxon>
        <taxon>Mycosphaerellaceae</taxon>
        <taxon>Zymoseptoria</taxon>
    </lineage>
</organism>
<name>A0A2H1GZA3_ZYMTR</name>
<evidence type="ECO:0000313" key="2">
    <source>
        <dbReference type="Proteomes" id="UP000245764"/>
    </source>
</evidence>
<dbReference type="EMBL" id="LT854262">
    <property type="protein sequence ID" value="SMR58872.1"/>
    <property type="molecule type" value="Genomic_DNA"/>
</dbReference>
<protein>
    <submittedName>
        <fullName evidence="1">Uncharacterized protein</fullName>
    </submittedName>
</protein>
<dbReference type="AlphaFoldDB" id="A0A2H1GZA3"/>
<evidence type="ECO:0000313" key="1">
    <source>
        <dbReference type="EMBL" id="SMR58872.1"/>
    </source>
</evidence>
<reference evidence="2" key="1">
    <citation type="submission" date="2017-05" db="EMBL/GenBank/DDBJ databases">
        <authorList>
            <person name="Song R."/>
            <person name="Chenine A.L."/>
            <person name="Ruprecht R.M."/>
        </authorList>
    </citation>
    <scope>NUCLEOTIDE SEQUENCE [LARGE SCALE GENOMIC DNA]</scope>
</reference>
<accession>A0A2H1GZA3</accession>